<dbReference type="EMBL" id="KN831987">
    <property type="protein sequence ID" value="KIO01657.1"/>
    <property type="molecule type" value="Genomic_DNA"/>
</dbReference>
<accession>A0A0C3JW27</accession>
<keyword evidence="1" id="KW-1133">Transmembrane helix</keyword>
<reference evidence="3" key="2">
    <citation type="submission" date="2015-01" db="EMBL/GenBank/DDBJ databases">
        <title>Evolutionary Origins and Diversification of the Mycorrhizal Mutualists.</title>
        <authorList>
            <consortium name="DOE Joint Genome Institute"/>
            <consortium name="Mycorrhizal Genomics Consortium"/>
            <person name="Kohler A."/>
            <person name="Kuo A."/>
            <person name="Nagy L.G."/>
            <person name="Floudas D."/>
            <person name="Copeland A."/>
            <person name="Barry K.W."/>
            <person name="Cichocki N."/>
            <person name="Veneault-Fourrey C."/>
            <person name="LaButti K."/>
            <person name="Lindquist E.A."/>
            <person name="Lipzen A."/>
            <person name="Lundell T."/>
            <person name="Morin E."/>
            <person name="Murat C."/>
            <person name="Riley R."/>
            <person name="Ohm R."/>
            <person name="Sun H."/>
            <person name="Tunlid A."/>
            <person name="Henrissat B."/>
            <person name="Grigoriev I.V."/>
            <person name="Hibbett D.S."/>
            <person name="Martin F."/>
        </authorList>
    </citation>
    <scope>NUCLEOTIDE SEQUENCE [LARGE SCALE GENOMIC DNA]</scope>
    <source>
        <strain evidence="3">Marx 270</strain>
    </source>
</reference>
<protein>
    <submittedName>
        <fullName evidence="2">Uncharacterized protein</fullName>
    </submittedName>
</protein>
<proteinExistence type="predicted"/>
<dbReference type="HOGENOM" id="CLU_1074079_0_0_1"/>
<dbReference type="InParanoid" id="A0A0C3JW27"/>
<dbReference type="AlphaFoldDB" id="A0A0C3JW27"/>
<evidence type="ECO:0000313" key="2">
    <source>
        <dbReference type="EMBL" id="KIO01657.1"/>
    </source>
</evidence>
<gene>
    <name evidence="2" type="ORF">M404DRAFT_729605</name>
</gene>
<sequence length="259" mass="28194">MLTLLAPNTTSHSAFFAQVAVSNVPCDVGHYSSSFSSAILFPRSRRVFLPCHLRVYTNQMTLACLESVDKYIIYSSDKRSPNYHHVLDRAVALVVLVFAPPLSSFSPSYFAPAVVPRLLRSAVVIVVLTIVAFPGVSWPLDVLSSSLDVFSLSTASELTSGTLFVVAGEPAFFLVADAPASVALVTGGFNHRRCRRSPSATRRTSNATFHLIPSRLHGCHCSCPRPSFRAGPIFFSSMTYHIEQVVVILVSWLNSCAGR</sequence>
<feature type="transmembrane region" description="Helical" evidence="1">
    <location>
        <begin position="118"/>
        <end position="140"/>
    </location>
</feature>
<dbReference type="Proteomes" id="UP000054217">
    <property type="component" value="Unassembled WGS sequence"/>
</dbReference>
<organism evidence="2 3">
    <name type="scientific">Pisolithus tinctorius Marx 270</name>
    <dbReference type="NCBI Taxonomy" id="870435"/>
    <lineage>
        <taxon>Eukaryota</taxon>
        <taxon>Fungi</taxon>
        <taxon>Dikarya</taxon>
        <taxon>Basidiomycota</taxon>
        <taxon>Agaricomycotina</taxon>
        <taxon>Agaricomycetes</taxon>
        <taxon>Agaricomycetidae</taxon>
        <taxon>Boletales</taxon>
        <taxon>Sclerodermatineae</taxon>
        <taxon>Pisolithaceae</taxon>
        <taxon>Pisolithus</taxon>
    </lineage>
</organism>
<feature type="transmembrane region" description="Helical" evidence="1">
    <location>
        <begin position="90"/>
        <end position="111"/>
    </location>
</feature>
<evidence type="ECO:0000256" key="1">
    <source>
        <dbReference type="SAM" id="Phobius"/>
    </source>
</evidence>
<feature type="transmembrane region" description="Helical" evidence="1">
    <location>
        <begin position="160"/>
        <end position="186"/>
    </location>
</feature>
<evidence type="ECO:0000313" key="3">
    <source>
        <dbReference type="Proteomes" id="UP000054217"/>
    </source>
</evidence>
<reference evidence="2 3" key="1">
    <citation type="submission" date="2014-04" db="EMBL/GenBank/DDBJ databases">
        <authorList>
            <consortium name="DOE Joint Genome Institute"/>
            <person name="Kuo A."/>
            <person name="Kohler A."/>
            <person name="Costa M.D."/>
            <person name="Nagy L.G."/>
            <person name="Floudas D."/>
            <person name="Copeland A."/>
            <person name="Barry K.W."/>
            <person name="Cichocki N."/>
            <person name="Veneault-Fourrey C."/>
            <person name="LaButti K."/>
            <person name="Lindquist E.A."/>
            <person name="Lipzen A."/>
            <person name="Lundell T."/>
            <person name="Morin E."/>
            <person name="Murat C."/>
            <person name="Sun H."/>
            <person name="Tunlid A."/>
            <person name="Henrissat B."/>
            <person name="Grigoriev I.V."/>
            <person name="Hibbett D.S."/>
            <person name="Martin F."/>
            <person name="Nordberg H.P."/>
            <person name="Cantor M.N."/>
            <person name="Hua S.X."/>
        </authorList>
    </citation>
    <scope>NUCLEOTIDE SEQUENCE [LARGE SCALE GENOMIC DNA]</scope>
    <source>
        <strain evidence="2 3">Marx 270</strain>
    </source>
</reference>
<keyword evidence="1" id="KW-0812">Transmembrane</keyword>
<name>A0A0C3JW27_PISTI</name>
<keyword evidence="3" id="KW-1185">Reference proteome</keyword>
<keyword evidence="1" id="KW-0472">Membrane</keyword>